<comment type="caution">
    <text evidence="1">The sequence shown here is derived from an EMBL/GenBank/DDBJ whole genome shotgun (WGS) entry which is preliminary data.</text>
</comment>
<evidence type="ECO:0000313" key="2">
    <source>
        <dbReference type="Proteomes" id="UP000789920"/>
    </source>
</evidence>
<proteinExistence type="predicted"/>
<feature type="non-terminal residue" evidence="1">
    <location>
        <position position="1"/>
    </location>
</feature>
<reference evidence="1" key="1">
    <citation type="submission" date="2021-06" db="EMBL/GenBank/DDBJ databases">
        <authorList>
            <person name="Kallberg Y."/>
            <person name="Tangrot J."/>
            <person name="Rosling A."/>
        </authorList>
    </citation>
    <scope>NUCLEOTIDE SEQUENCE</scope>
    <source>
        <strain evidence="1">MA461A</strain>
    </source>
</reference>
<accession>A0ACA9PX04</accession>
<evidence type="ECO:0000313" key="1">
    <source>
        <dbReference type="EMBL" id="CAG8726924.1"/>
    </source>
</evidence>
<sequence length="530" mass="61681">YKFICGRHQCKEKEPHALECCQLKKENDSKEQNKKLADAIYTIDVLWSYIQNAKIDDVSIETFANWVAEYATTHGLNKQYITNGNLLRWYKIILWKWQKEETVKYIRDKINKANKLTNSKNVAKDALENLSHYSESSFIIVSGDSSLQDHQEASEIFNFAGFKDTKIDNNPIIDLILQHNLNCVAHNDPIRSGHLFATFPHPLLYNKDPDKFDAIINRNDRQFGKLAHPLSRKMAEWFFEIYKQSNFTSHHFERPEFLTSKEGHLAVQIASTIQLSVNHYQKTGINSQSVNSEATWVNFVETLLKGIINRIKNLVYENTLSTTVDYLDYQKENGEICKIKPDGTIYFVTPEMHFPIGFLEGQKPYLPNATKKSQTDAEKLQREIKLAHDSLLKDIQSKYSARISKEVTKKIFEIPFITSQITGSEAIISVSDRTLHPILTTWELCRFRIDFHKLERINDVQKFFSGIFVLQELFEKIDTSWNELFIFLADAPQLLPKNRYNLSTGIIPFYHYALGEYDSLEYDYQLSQNR</sequence>
<dbReference type="EMBL" id="CAJVQC010024557">
    <property type="protein sequence ID" value="CAG8726924.1"/>
    <property type="molecule type" value="Genomic_DNA"/>
</dbReference>
<dbReference type="Proteomes" id="UP000789920">
    <property type="component" value="Unassembled WGS sequence"/>
</dbReference>
<protein>
    <submittedName>
        <fullName evidence="1">24029_t:CDS:1</fullName>
    </submittedName>
</protein>
<organism evidence="1 2">
    <name type="scientific">Racocetra persica</name>
    <dbReference type="NCBI Taxonomy" id="160502"/>
    <lineage>
        <taxon>Eukaryota</taxon>
        <taxon>Fungi</taxon>
        <taxon>Fungi incertae sedis</taxon>
        <taxon>Mucoromycota</taxon>
        <taxon>Glomeromycotina</taxon>
        <taxon>Glomeromycetes</taxon>
        <taxon>Diversisporales</taxon>
        <taxon>Gigasporaceae</taxon>
        <taxon>Racocetra</taxon>
    </lineage>
</organism>
<keyword evidence="2" id="KW-1185">Reference proteome</keyword>
<name>A0ACA9PX04_9GLOM</name>
<gene>
    <name evidence="1" type="ORF">RPERSI_LOCUS11782</name>
</gene>